<sequence length="35" mass="4286">MNRRDELLYSRGRMDGILLGWWIDRIRRGEEIVLP</sequence>
<evidence type="ECO:0000313" key="1">
    <source>
        <dbReference type="EMBL" id="TCL59782.1"/>
    </source>
</evidence>
<keyword evidence="2" id="KW-1185">Reference proteome</keyword>
<dbReference type="EMBL" id="SLUN01000037">
    <property type="protein sequence ID" value="TCL59782.1"/>
    <property type="molecule type" value="Genomic_DNA"/>
</dbReference>
<accession>A0A4R1R3A1</accession>
<comment type="caution">
    <text evidence="1">The sequence shown here is derived from an EMBL/GenBank/DDBJ whole genome shotgun (WGS) entry which is preliminary data.</text>
</comment>
<evidence type="ECO:0000313" key="2">
    <source>
        <dbReference type="Proteomes" id="UP000295008"/>
    </source>
</evidence>
<proteinExistence type="predicted"/>
<reference evidence="1 2" key="1">
    <citation type="submission" date="2019-03" db="EMBL/GenBank/DDBJ databases">
        <title>Genomic Encyclopedia of Type Strains, Phase IV (KMG-IV): sequencing the most valuable type-strain genomes for metagenomic binning, comparative biology and taxonomic classification.</title>
        <authorList>
            <person name="Goeker M."/>
        </authorList>
    </citation>
    <scope>NUCLEOTIDE SEQUENCE [LARGE SCALE GENOMIC DNA]</scope>
    <source>
        <strain evidence="1 2">LX-B</strain>
    </source>
</reference>
<name>A0A4R1R3A1_HYDET</name>
<dbReference type="AlphaFoldDB" id="A0A4R1R3A1"/>
<protein>
    <submittedName>
        <fullName evidence="1">Uncharacterized protein</fullName>
    </submittedName>
</protein>
<dbReference type="Proteomes" id="UP000295008">
    <property type="component" value="Unassembled WGS sequence"/>
</dbReference>
<gene>
    <name evidence="1" type="ORF">EDC14_103719</name>
</gene>
<organism evidence="1 2">
    <name type="scientific">Hydrogenispora ethanolica</name>
    <dbReference type="NCBI Taxonomy" id="1082276"/>
    <lineage>
        <taxon>Bacteria</taxon>
        <taxon>Bacillati</taxon>
        <taxon>Bacillota</taxon>
        <taxon>Hydrogenispora</taxon>
    </lineage>
</organism>